<name>A0A9D2EAH6_9BACE</name>
<dbReference type="EMBL" id="DXBX01000089">
    <property type="protein sequence ID" value="HIZ34009.1"/>
    <property type="molecule type" value="Genomic_DNA"/>
</dbReference>
<gene>
    <name evidence="3" type="ORF">H9814_10840</name>
</gene>
<comment type="caution">
    <text evidence="3">The sequence shown here is derived from an EMBL/GenBank/DDBJ whole genome shotgun (WGS) entry which is preliminary data.</text>
</comment>
<reference evidence="3" key="1">
    <citation type="journal article" date="2021" name="PeerJ">
        <title>Extensive microbial diversity within the chicken gut microbiome revealed by metagenomics and culture.</title>
        <authorList>
            <person name="Gilroy R."/>
            <person name="Ravi A."/>
            <person name="Getino M."/>
            <person name="Pursley I."/>
            <person name="Horton D.L."/>
            <person name="Alikhan N.F."/>
            <person name="Baker D."/>
            <person name="Gharbi K."/>
            <person name="Hall N."/>
            <person name="Watson M."/>
            <person name="Adriaenssens E.M."/>
            <person name="Foster-Nyarko E."/>
            <person name="Jarju S."/>
            <person name="Secka A."/>
            <person name="Antonio M."/>
            <person name="Oren A."/>
            <person name="Chaudhuri R.R."/>
            <person name="La Ragione R."/>
            <person name="Hildebrand F."/>
            <person name="Pallen M.J."/>
        </authorList>
    </citation>
    <scope>NUCLEOTIDE SEQUENCE</scope>
    <source>
        <strain evidence="3">ChiHjej9B8-1298</strain>
    </source>
</reference>
<keyword evidence="1" id="KW-0328">Glycosyltransferase</keyword>
<evidence type="ECO:0000256" key="2">
    <source>
        <dbReference type="ARBA" id="ARBA00022679"/>
    </source>
</evidence>
<dbReference type="GO" id="GO:0005737">
    <property type="term" value="C:cytoplasm"/>
    <property type="evidence" value="ECO:0007669"/>
    <property type="project" value="TreeGrafter"/>
</dbReference>
<sequence length="554" mass="63204">MIEGFQTPDYVFAASWEVCNKVGGIYTVLSTQANTLKAKFGDKLFYIGPDVWQGKENPLFIESDNLCATWRKHANEKDGLSVRVGRWNIPGEPIVILVDFQSFFPYKNQIYTDMWNRYQVDSLHAYGDYDESSMFAYATGRVVESFYRYNLTETDKVIFHAHEWMLGMAALYLQTNVPEIATVFTTHATSIGRSIAGNNKPLYDYLFAYNGDQMAGELNMQSKHSIEKQTAHYVDCFTTVSQITNNECKELLDKPADVVLMNGFEDDFVPKGASYAGKRKRARALMLRLADCLLGQELDDDTLIVGTSGRYEFKNKGIDVFLEALNRLNRDKNLQKKVLALVSVPGWVGDPREDLLQRLKSKEKFNTPLQCPLITHWLHDMTHDQVLDKLKYLDLNNRPSDSVKVIFVPCYLDGRDGIVNKAYYDIMPGLDLSVYPSYYEPWGYTPLESVAFHVPTITTDLAGFGLWVKSLRGQRGIIEDGVQVLHRSDYNYSEVADGVKDTISLFSSKTPDEVKAIRKRAGQVAEQALWKHFIQYYYEAYDIALRNAMKRLLG</sequence>
<dbReference type="GO" id="GO:0004373">
    <property type="term" value="F:alpha-1,4-glucan glucosyltransferase (UDP-glucose donor) activity"/>
    <property type="evidence" value="ECO:0007669"/>
    <property type="project" value="InterPro"/>
</dbReference>
<dbReference type="InterPro" id="IPR008631">
    <property type="entry name" value="Glycogen_synth"/>
</dbReference>
<dbReference type="PANTHER" id="PTHR10176:SF3">
    <property type="entry name" value="GLYCOGEN [STARCH] SYNTHASE"/>
    <property type="match status" value="1"/>
</dbReference>
<proteinExistence type="predicted"/>
<dbReference type="PANTHER" id="PTHR10176">
    <property type="entry name" value="GLYCOGEN SYNTHASE"/>
    <property type="match status" value="1"/>
</dbReference>
<dbReference type="Proteomes" id="UP000824028">
    <property type="component" value="Unassembled WGS sequence"/>
</dbReference>
<keyword evidence="2" id="KW-0808">Transferase</keyword>
<protein>
    <submittedName>
        <fullName evidence="3">Glycogen/starch synthase</fullName>
    </submittedName>
</protein>
<evidence type="ECO:0000256" key="1">
    <source>
        <dbReference type="ARBA" id="ARBA00022676"/>
    </source>
</evidence>
<evidence type="ECO:0000313" key="3">
    <source>
        <dbReference type="EMBL" id="HIZ34009.1"/>
    </source>
</evidence>
<accession>A0A9D2EAH6</accession>
<dbReference type="GO" id="GO:0005978">
    <property type="term" value="P:glycogen biosynthetic process"/>
    <property type="evidence" value="ECO:0007669"/>
    <property type="project" value="InterPro"/>
</dbReference>
<dbReference type="Pfam" id="PF05693">
    <property type="entry name" value="Glycogen_syn"/>
    <property type="match status" value="2"/>
</dbReference>
<dbReference type="Gene3D" id="3.40.50.2000">
    <property type="entry name" value="Glycogen Phosphorylase B"/>
    <property type="match status" value="2"/>
</dbReference>
<evidence type="ECO:0000313" key="4">
    <source>
        <dbReference type="Proteomes" id="UP000824028"/>
    </source>
</evidence>
<dbReference type="SUPFAM" id="SSF53756">
    <property type="entry name" value="UDP-Glycosyltransferase/glycogen phosphorylase"/>
    <property type="match status" value="1"/>
</dbReference>
<organism evidence="3 4">
    <name type="scientific">Candidatus Bacteroides merdigallinarum</name>
    <dbReference type="NCBI Taxonomy" id="2838473"/>
    <lineage>
        <taxon>Bacteria</taxon>
        <taxon>Pseudomonadati</taxon>
        <taxon>Bacteroidota</taxon>
        <taxon>Bacteroidia</taxon>
        <taxon>Bacteroidales</taxon>
        <taxon>Bacteroidaceae</taxon>
        <taxon>Bacteroides</taxon>
    </lineage>
</organism>
<dbReference type="AlphaFoldDB" id="A0A9D2EAH6"/>
<reference evidence="3" key="2">
    <citation type="submission" date="2021-04" db="EMBL/GenBank/DDBJ databases">
        <authorList>
            <person name="Gilroy R."/>
        </authorList>
    </citation>
    <scope>NUCLEOTIDE SEQUENCE</scope>
    <source>
        <strain evidence="3">ChiHjej9B8-1298</strain>
    </source>
</reference>